<name>A0ABY7FUX1_MYAAR</name>
<evidence type="ECO:0000313" key="1">
    <source>
        <dbReference type="EMBL" id="WAR25942.1"/>
    </source>
</evidence>
<organism evidence="1 2">
    <name type="scientific">Mya arenaria</name>
    <name type="common">Soft-shell clam</name>
    <dbReference type="NCBI Taxonomy" id="6604"/>
    <lineage>
        <taxon>Eukaryota</taxon>
        <taxon>Metazoa</taxon>
        <taxon>Spiralia</taxon>
        <taxon>Lophotrochozoa</taxon>
        <taxon>Mollusca</taxon>
        <taxon>Bivalvia</taxon>
        <taxon>Autobranchia</taxon>
        <taxon>Heteroconchia</taxon>
        <taxon>Euheterodonta</taxon>
        <taxon>Imparidentia</taxon>
        <taxon>Neoheterodontei</taxon>
        <taxon>Myida</taxon>
        <taxon>Myoidea</taxon>
        <taxon>Myidae</taxon>
        <taxon>Mya</taxon>
    </lineage>
</organism>
<dbReference type="EMBL" id="CP111025">
    <property type="protein sequence ID" value="WAR25942.1"/>
    <property type="molecule type" value="Genomic_DNA"/>
</dbReference>
<dbReference type="InterPro" id="IPR027417">
    <property type="entry name" value="P-loop_NTPase"/>
</dbReference>
<reference evidence="1" key="1">
    <citation type="submission" date="2022-11" db="EMBL/GenBank/DDBJ databases">
        <title>Centuries of genome instability and evolution in soft-shell clam transmissible cancer (bioRxiv).</title>
        <authorList>
            <person name="Hart S.F.M."/>
            <person name="Yonemitsu M.A."/>
            <person name="Giersch R.M."/>
            <person name="Beal B.F."/>
            <person name="Arriagada G."/>
            <person name="Davis B.W."/>
            <person name="Ostrander E.A."/>
            <person name="Goff S.P."/>
            <person name="Metzger M.J."/>
        </authorList>
    </citation>
    <scope>NUCLEOTIDE SEQUENCE</scope>
    <source>
        <strain evidence="1">MELC-2E11</strain>
        <tissue evidence="1">Siphon/mantle</tissue>
    </source>
</reference>
<sequence>MGNKNSSQRHPPSAPPPQVLKKLEAWRLTVKPTFEELISVKCGPEDIFGNIRILDTMGFTGAFGKDETGITEDDIKAVCEGRVKSGHTFNKGEAATAECNKNKPHCIAFVVSAEAVQDLTDNPDSMTRDKFLKLRDLVPDDIALIAIITKCDRICDDTNTDIENIYKSKTIENLVKRTEATFGMPQNKIFPIVNYVTESFPNEKKSLPILWAVYSAIDFAHDRKSMGVVNE</sequence>
<gene>
    <name evidence="1" type="ORF">MAR_011646</name>
</gene>
<keyword evidence="2" id="KW-1185">Reference proteome</keyword>
<evidence type="ECO:0000313" key="2">
    <source>
        <dbReference type="Proteomes" id="UP001164746"/>
    </source>
</evidence>
<accession>A0ABY7FUX1</accession>
<dbReference type="Proteomes" id="UP001164746">
    <property type="component" value="Chromosome 14"/>
</dbReference>
<proteinExistence type="predicted"/>
<dbReference type="Gene3D" id="3.40.50.300">
    <property type="entry name" value="P-loop containing nucleotide triphosphate hydrolases"/>
    <property type="match status" value="1"/>
</dbReference>
<protein>
    <submittedName>
        <fullName evidence="1">IF44L-like protein</fullName>
    </submittedName>
</protein>